<evidence type="ECO:0000313" key="18">
    <source>
        <dbReference type="Proteomes" id="UP000253816"/>
    </source>
</evidence>
<keyword evidence="8" id="KW-0819">tRNA processing</keyword>
<keyword evidence="6" id="KW-0698">rRNA processing</keyword>
<keyword evidence="10" id="KW-0479">Metal-binding</keyword>
<dbReference type="Gene3D" id="2.40.50.140">
    <property type="entry name" value="Nucleic acid-binding proteins"/>
    <property type="match status" value="1"/>
</dbReference>
<evidence type="ECO:0000256" key="4">
    <source>
        <dbReference type="ARBA" id="ARBA00017719"/>
    </source>
</evidence>
<dbReference type="GO" id="GO:0004519">
    <property type="term" value="F:endonuclease activity"/>
    <property type="evidence" value="ECO:0007669"/>
    <property type="project" value="UniProtKB-KW"/>
</dbReference>
<keyword evidence="5" id="KW-0963">Cytoplasm</keyword>
<dbReference type="CDD" id="cd04453">
    <property type="entry name" value="S1_RNase_E"/>
    <property type="match status" value="1"/>
</dbReference>
<evidence type="ECO:0000256" key="2">
    <source>
        <dbReference type="ARBA" id="ARBA00004496"/>
    </source>
</evidence>
<dbReference type="SMART" id="SM00316">
    <property type="entry name" value="S1"/>
    <property type="match status" value="1"/>
</dbReference>
<dbReference type="PANTHER" id="PTHR30001:SF0">
    <property type="entry name" value="RIBONUCLEASE G"/>
    <property type="match status" value="1"/>
</dbReference>
<evidence type="ECO:0000256" key="10">
    <source>
        <dbReference type="ARBA" id="ARBA00022723"/>
    </source>
</evidence>
<evidence type="ECO:0000256" key="9">
    <source>
        <dbReference type="ARBA" id="ARBA00022722"/>
    </source>
</evidence>
<evidence type="ECO:0000256" key="3">
    <source>
        <dbReference type="ARBA" id="ARBA00005663"/>
    </source>
</evidence>
<dbReference type="GO" id="GO:0019843">
    <property type="term" value="F:rRNA binding"/>
    <property type="evidence" value="ECO:0007669"/>
    <property type="project" value="UniProtKB-KW"/>
</dbReference>
<keyword evidence="18" id="KW-1185">Reference proteome</keyword>
<dbReference type="GO" id="GO:0004540">
    <property type="term" value="F:RNA nuclease activity"/>
    <property type="evidence" value="ECO:0007669"/>
    <property type="project" value="InterPro"/>
</dbReference>
<keyword evidence="7" id="KW-0820">tRNA-binding</keyword>
<evidence type="ECO:0000256" key="15">
    <source>
        <dbReference type="ARBA" id="ARBA00022884"/>
    </source>
</evidence>
<dbReference type="GO" id="GO:0016787">
    <property type="term" value="F:hydrolase activity"/>
    <property type="evidence" value="ECO:0007669"/>
    <property type="project" value="UniProtKB-KW"/>
</dbReference>
<dbReference type="NCBIfam" id="TIGR00757">
    <property type="entry name" value="RNaseEG"/>
    <property type="match status" value="1"/>
</dbReference>
<feature type="domain" description="S1 motif" evidence="16">
    <location>
        <begin position="38"/>
        <end position="131"/>
    </location>
</feature>
<keyword evidence="15" id="KW-0694">RNA-binding</keyword>
<dbReference type="RefSeq" id="WP_114544520.1">
    <property type="nucleotide sequence ID" value="NZ_QQBG01000021.1"/>
</dbReference>
<dbReference type="Pfam" id="PF10150">
    <property type="entry name" value="RNase_E_G"/>
    <property type="match status" value="1"/>
</dbReference>
<keyword evidence="14" id="KW-0460">Magnesium</keyword>
<dbReference type="GO" id="GO:0000049">
    <property type="term" value="F:tRNA binding"/>
    <property type="evidence" value="ECO:0007669"/>
    <property type="project" value="UniProtKB-KW"/>
</dbReference>
<reference evidence="17 18" key="1">
    <citation type="submission" date="2018-07" db="EMBL/GenBank/DDBJ databases">
        <title>Comparative genomics of the Candidatus Parilichlamydiaceae reveals evidence of convergent evolution and genome reduction in the phylum Chlamydiae.</title>
        <authorList>
            <person name="Taylor-Brown A."/>
            <person name="Polkinghorne A."/>
        </authorList>
    </citation>
    <scope>NUCLEOTIDE SEQUENCE [LARGE SCALE GENOMIC DNA]</scope>
    <source>
        <strain evidence="17 18">Hat2</strain>
    </source>
</reference>
<keyword evidence="12" id="KW-0255">Endonuclease</keyword>
<comment type="cofactor">
    <cofactor evidence="1">
        <name>Mg(2+)</name>
        <dbReference type="ChEBI" id="CHEBI:18420"/>
    </cofactor>
</comment>
<dbReference type="InterPro" id="IPR019307">
    <property type="entry name" value="RNA-bd_AU-1/RNase_E/G"/>
</dbReference>
<dbReference type="GO" id="GO:0046872">
    <property type="term" value="F:metal ion binding"/>
    <property type="evidence" value="ECO:0007669"/>
    <property type="project" value="UniProtKB-KW"/>
</dbReference>
<comment type="caution">
    <text evidence="17">The sequence shown here is derived from an EMBL/GenBank/DDBJ whole genome shotgun (WGS) entry which is preliminary data.</text>
</comment>
<keyword evidence="11" id="KW-0699">rRNA-binding</keyword>
<evidence type="ECO:0000259" key="16">
    <source>
        <dbReference type="PROSITE" id="PS50126"/>
    </source>
</evidence>
<dbReference type="SUPFAM" id="SSF50249">
    <property type="entry name" value="Nucleic acid-binding proteins"/>
    <property type="match status" value="1"/>
</dbReference>
<keyword evidence="9" id="KW-0540">Nuclease</keyword>
<dbReference type="OrthoDB" id="9804278at2"/>
<dbReference type="PROSITE" id="PS50126">
    <property type="entry name" value="S1"/>
    <property type="match status" value="1"/>
</dbReference>
<proteinExistence type="inferred from homology"/>
<evidence type="ECO:0000256" key="14">
    <source>
        <dbReference type="ARBA" id="ARBA00022842"/>
    </source>
</evidence>
<evidence type="ECO:0000256" key="12">
    <source>
        <dbReference type="ARBA" id="ARBA00022759"/>
    </source>
</evidence>
<dbReference type="EMBL" id="QQBG01000021">
    <property type="protein sequence ID" value="RDB31303.1"/>
    <property type="molecule type" value="Genomic_DNA"/>
</dbReference>
<evidence type="ECO:0000313" key="17">
    <source>
        <dbReference type="EMBL" id="RDB31303.1"/>
    </source>
</evidence>
<accession>A0A369KHM8</accession>
<evidence type="ECO:0000256" key="8">
    <source>
        <dbReference type="ARBA" id="ARBA00022694"/>
    </source>
</evidence>
<dbReference type="InterPro" id="IPR012340">
    <property type="entry name" value="NA-bd_OB-fold"/>
</dbReference>
<gene>
    <name evidence="17" type="ORF">HAT2_00594</name>
</gene>
<keyword evidence="13" id="KW-0378">Hydrolase</keyword>
<dbReference type="Proteomes" id="UP000253816">
    <property type="component" value="Unassembled WGS sequence"/>
</dbReference>
<dbReference type="InterPro" id="IPR003029">
    <property type="entry name" value="S1_domain"/>
</dbReference>
<protein>
    <recommendedName>
        <fullName evidence="4">Ribonuclease G</fullName>
    </recommendedName>
</protein>
<dbReference type="InterPro" id="IPR004659">
    <property type="entry name" value="RNase_E/G"/>
</dbReference>
<dbReference type="GO" id="GO:0008033">
    <property type="term" value="P:tRNA processing"/>
    <property type="evidence" value="ECO:0007669"/>
    <property type="project" value="UniProtKB-KW"/>
</dbReference>
<dbReference type="Pfam" id="PF20833">
    <property type="entry name" value="RNase_E_G_Thio"/>
    <property type="match status" value="1"/>
</dbReference>
<evidence type="ECO:0000256" key="6">
    <source>
        <dbReference type="ARBA" id="ARBA00022552"/>
    </source>
</evidence>
<evidence type="ECO:0000256" key="13">
    <source>
        <dbReference type="ARBA" id="ARBA00022801"/>
    </source>
</evidence>
<dbReference type="PANTHER" id="PTHR30001">
    <property type="entry name" value="RIBONUCLEASE"/>
    <property type="match status" value="1"/>
</dbReference>
<organism evidence="17 18">
    <name type="scientific">Candidatus Similichlamydia laticola</name>
    <dbReference type="NCBI Taxonomy" id="2170265"/>
    <lineage>
        <taxon>Bacteria</taxon>
        <taxon>Pseudomonadati</taxon>
        <taxon>Chlamydiota</taxon>
        <taxon>Chlamydiia</taxon>
        <taxon>Parachlamydiales</taxon>
        <taxon>Candidatus Parilichlamydiaceae</taxon>
        <taxon>Candidatus Similichlamydia</taxon>
    </lineage>
</organism>
<sequence length="503" mass="57666">MEEILLNVECKETRCAHLKNGQLHNLIIERKSGRSLTGNIYRGRITNLLHNIQSAFVDIGEEENGFIHLADAIENNTKILQIEQENTQIESESGNGTQGLRVGQWIIVQVIKEPIRAKGARLTSFITLAGRYVALLPTSKQRSISKKITQPHIRARLSRFIKELNIPSSMGIICRTASKSVTKEALEEEVADLIAQWEKIVATFKSQKRTLCLYRGLDLVKRTVLYALERRFQRILADEYSTYQTCQSLLNKYGKEQPLKIEFYRDRIPMFERFGVEREIEKTLKKKIWLPSGGYIFFETTEAMHTIDVNSGRSFDKAPHPNLEETLVRINLEAAEEASRQLRLRNIGGIIICDFIDMTLPSNQKRILDRLKECMQSDPAKCSILNMSRFGTVQMTRQRLRESLAQTMLVPCPYCQGASCIKSNETVSIEIERTLKRVLSWYEGSSLKLLCHPEVKDYLEEVDKNALVQTTKKRNIHLEIEVDDALHLNDFVLVNPQNGEILT</sequence>
<evidence type="ECO:0000256" key="11">
    <source>
        <dbReference type="ARBA" id="ARBA00022730"/>
    </source>
</evidence>
<evidence type="ECO:0000256" key="1">
    <source>
        <dbReference type="ARBA" id="ARBA00001946"/>
    </source>
</evidence>
<evidence type="ECO:0000256" key="5">
    <source>
        <dbReference type="ARBA" id="ARBA00022490"/>
    </source>
</evidence>
<dbReference type="GO" id="GO:0005737">
    <property type="term" value="C:cytoplasm"/>
    <property type="evidence" value="ECO:0007669"/>
    <property type="project" value="UniProtKB-SubCell"/>
</dbReference>
<comment type="similarity">
    <text evidence="3">Belongs to the RNase E/G family. RNase G subfamily.</text>
</comment>
<name>A0A369KHM8_9BACT</name>
<dbReference type="Gene3D" id="3.40.1260.20">
    <property type="entry name" value="Ribonuclease E, catalytic domain"/>
    <property type="match status" value="1"/>
</dbReference>
<dbReference type="AlphaFoldDB" id="A0A369KHM8"/>
<evidence type="ECO:0000256" key="7">
    <source>
        <dbReference type="ARBA" id="ARBA00022555"/>
    </source>
</evidence>
<comment type="subcellular location">
    <subcellularLocation>
        <location evidence="2">Cytoplasm</location>
    </subcellularLocation>
</comment>
<dbReference type="GO" id="GO:0006364">
    <property type="term" value="P:rRNA processing"/>
    <property type="evidence" value="ECO:0007669"/>
    <property type="project" value="UniProtKB-KW"/>
</dbReference>
<dbReference type="InterPro" id="IPR048583">
    <property type="entry name" value="RNase_E_G_thioredoxin-like"/>
</dbReference>